<gene>
    <name evidence="3" type="ORF">HQN60_12420</name>
</gene>
<dbReference type="PANTHER" id="PTHR43597:SF5">
    <property type="entry name" value="SUFE-LIKE PROTEIN 2, CHLOROPLASTIC"/>
    <property type="match status" value="1"/>
</dbReference>
<dbReference type="Pfam" id="PF02657">
    <property type="entry name" value="SufE"/>
    <property type="match status" value="1"/>
</dbReference>
<accession>A0A6M8SQB0</accession>
<evidence type="ECO:0000256" key="1">
    <source>
        <dbReference type="ARBA" id="ARBA00010282"/>
    </source>
</evidence>
<evidence type="ECO:0000313" key="3">
    <source>
        <dbReference type="EMBL" id="QKJ67442.1"/>
    </source>
</evidence>
<proteinExistence type="inferred from homology"/>
<reference evidence="3 4" key="1">
    <citation type="submission" date="2020-05" db="EMBL/GenBank/DDBJ databases">
        <title>Complete genome sequence of Deefgea sp. D17.</title>
        <authorList>
            <person name="Bae J.-W."/>
            <person name="Han J.E."/>
        </authorList>
    </citation>
    <scope>NUCLEOTIDE SEQUENCE [LARGE SCALE GENOMIC DNA]</scope>
    <source>
        <strain evidence="3 4">D17</strain>
    </source>
</reference>
<dbReference type="KEGG" id="dee:HQN60_12420"/>
<evidence type="ECO:0000313" key="4">
    <source>
        <dbReference type="Proteomes" id="UP000504844"/>
    </source>
</evidence>
<keyword evidence="4" id="KW-1185">Reference proteome</keyword>
<dbReference type="InterPro" id="IPR003808">
    <property type="entry name" value="Fe-S_metab-assoc_dom"/>
</dbReference>
<dbReference type="EMBL" id="CP054143">
    <property type="protein sequence ID" value="QKJ67442.1"/>
    <property type="molecule type" value="Genomic_DNA"/>
</dbReference>
<dbReference type="Gene3D" id="3.90.1010.10">
    <property type="match status" value="1"/>
</dbReference>
<dbReference type="RefSeq" id="WP_173533944.1">
    <property type="nucleotide sequence ID" value="NZ_CP054143.1"/>
</dbReference>
<dbReference type="SUPFAM" id="SSF82649">
    <property type="entry name" value="SufE/NifU"/>
    <property type="match status" value="1"/>
</dbReference>
<comment type="similarity">
    <text evidence="1">Belongs to the SufE family.</text>
</comment>
<dbReference type="Proteomes" id="UP000504844">
    <property type="component" value="Chromosome"/>
</dbReference>
<dbReference type="PANTHER" id="PTHR43597">
    <property type="entry name" value="SULFUR ACCEPTOR PROTEIN CSDE"/>
    <property type="match status" value="1"/>
</dbReference>
<name>A0A6M8SQB0_9NEIS</name>
<organism evidence="3 4">
    <name type="scientific">Deefgea piscis</name>
    <dbReference type="NCBI Taxonomy" id="2739061"/>
    <lineage>
        <taxon>Bacteria</taxon>
        <taxon>Pseudomonadati</taxon>
        <taxon>Pseudomonadota</taxon>
        <taxon>Betaproteobacteria</taxon>
        <taxon>Neisseriales</taxon>
        <taxon>Chitinibacteraceae</taxon>
        <taxon>Deefgea</taxon>
    </lineage>
</organism>
<dbReference type="AlphaFoldDB" id="A0A6M8SQB0"/>
<sequence>MILPQHPFGVSANADTIGLDELSQRLALAHGWEAKNRLLIQLAKALPEFTAEYRQDEFRVAGCESQVWLLIQANNGKYDIAADSDSKIIKGLLTLILAAYHGRSAEEIQQFDFNAWLNQLGLHRFLSASRGNGLAAIVTKIKQHAISMT</sequence>
<evidence type="ECO:0000259" key="2">
    <source>
        <dbReference type="Pfam" id="PF02657"/>
    </source>
</evidence>
<protein>
    <submittedName>
        <fullName evidence="3">SufE family protein</fullName>
    </submittedName>
</protein>
<feature type="domain" description="Fe-S metabolism associated" evidence="2">
    <location>
        <begin position="25"/>
        <end position="143"/>
    </location>
</feature>